<sequence length="737" mass="81853">MKMRSMTCAASFAILACMLSGVPYAHAEDTVKAGDVYVTATRVEKELQQVPMSVTVMTAEEVSRSGARTVGELLEDVPGVQILNDGSQGLKRVSIRGEDAFRTLVLIDGQKISEHKSMSGSPMLIDASRIERVEVIKGPASVLYGSDAIGGVVNIITKKGGEKTVEGEIWTGFSGASRGFSEGMAVRGNLDGFKYSLSGSHSDQGNIHTPEGELDNTNFRQTDASAFLSYDFSEHFTLGAGMDYYKGAFNSTAMNNNTDGDRFFVRVPKWSRTKYYMFAEGRDISEYLTRVRFDAYYQKNEKDMRNYVGQAVHTGETYSYQGRPVVMQGEGHVIMDNYAHNIIRSRGLSLQTDWQLGADHYLIAGYELNYDRLDSEGHTDMDMFLPFSDSSTGMIGKYTTTKFYNGNQLNQSLFASMESQLPGNLALTYGVRWTHVRTELTRGDEYKTGYSGMGMMMGDRVMEIAMSHYNGERSGGADLGDNTESRPVFNVGLVWTGIEDLALRASWAQGFRVPNLTEKYIGTAMGGGTIYGNPNLDPETSNNFEVGARYNHGDLNLDLAFFYSLADDYIASVLVPGSSSVYTYTNVADAKTFGSEFSASYRFVTAWGDFTPYATLTWIRRQYDDGAGWKTYDTATPEWVSRYGVRYARALTENVDFRADVYGRSQSETVYRTSSGESDYDLGGFTTANIALGFDFGKERKFSVLAEVLNIFDKRYQYNPAILEPGLHANVKLSYKF</sequence>
<dbReference type="InterPro" id="IPR000531">
    <property type="entry name" value="Beta-barrel_TonB"/>
</dbReference>
<dbReference type="PANTHER" id="PTHR30069:SF29">
    <property type="entry name" value="HEMOGLOBIN AND HEMOGLOBIN-HAPTOGLOBIN-BINDING PROTEIN 1-RELATED"/>
    <property type="match status" value="1"/>
</dbReference>
<comment type="caution">
    <text evidence="15">The sequence shown here is derived from an EMBL/GenBank/DDBJ whole genome shotgun (WGS) entry which is preliminary data.</text>
</comment>
<evidence type="ECO:0000256" key="11">
    <source>
        <dbReference type="RuleBase" id="RU003357"/>
    </source>
</evidence>
<evidence type="ECO:0000256" key="4">
    <source>
        <dbReference type="ARBA" id="ARBA00022692"/>
    </source>
</evidence>
<evidence type="ECO:0000259" key="14">
    <source>
        <dbReference type="Pfam" id="PF07715"/>
    </source>
</evidence>
<evidence type="ECO:0000256" key="1">
    <source>
        <dbReference type="ARBA" id="ARBA00004571"/>
    </source>
</evidence>
<comment type="subcellular location">
    <subcellularLocation>
        <location evidence="1 10">Cell outer membrane</location>
        <topology evidence="1 10">Multi-pass membrane protein</topology>
    </subcellularLocation>
</comment>
<dbReference type="Proteomes" id="UP000698963">
    <property type="component" value="Unassembled WGS sequence"/>
</dbReference>
<dbReference type="PANTHER" id="PTHR30069">
    <property type="entry name" value="TONB-DEPENDENT OUTER MEMBRANE RECEPTOR"/>
    <property type="match status" value="1"/>
</dbReference>
<keyword evidence="3 10" id="KW-1134">Transmembrane beta strand</keyword>
<accession>A0A921DR60</accession>
<dbReference type="EMBL" id="DYZA01000059">
    <property type="protein sequence ID" value="HJD96633.1"/>
    <property type="molecule type" value="Genomic_DNA"/>
</dbReference>
<feature type="signal peptide" evidence="12">
    <location>
        <begin position="1"/>
        <end position="27"/>
    </location>
</feature>
<feature type="chain" id="PRO_5037709678" evidence="12">
    <location>
        <begin position="28"/>
        <end position="737"/>
    </location>
</feature>
<reference evidence="15" key="2">
    <citation type="submission" date="2021-09" db="EMBL/GenBank/DDBJ databases">
        <authorList>
            <person name="Gilroy R."/>
        </authorList>
    </citation>
    <scope>NUCLEOTIDE SEQUENCE</scope>
    <source>
        <strain evidence="15">ChiGjej2B2-19336</strain>
    </source>
</reference>
<dbReference type="GO" id="GO:0009279">
    <property type="term" value="C:cell outer membrane"/>
    <property type="evidence" value="ECO:0007669"/>
    <property type="project" value="UniProtKB-SubCell"/>
</dbReference>
<evidence type="ECO:0000256" key="2">
    <source>
        <dbReference type="ARBA" id="ARBA00022448"/>
    </source>
</evidence>
<keyword evidence="9 10" id="KW-0998">Cell outer membrane</keyword>
<keyword evidence="7 10" id="KW-0472">Membrane</keyword>
<evidence type="ECO:0000256" key="6">
    <source>
        <dbReference type="ARBA" id="ARBA00023077"/>
    </source>
</evidence>
<evidence type="ECO:0000256" key="10">
    <source>
        <dbReference type="PROSITE-ProRule" id="PRU01360"/>
    </source>
</evidence>
<evidence type="ECO:0000313" key="15">
    <source>
        <dbReference type="EMBL" id="HJD96633.1"/>
    </source>
</evidence>
<dbReference type="Pfam" id="PF07715">
    <property type="entry name" value="Plug"/>
    <property type="match status" value="1"/>
</dbReference>
<evidence type="ECO:0000259" key="13">
    <source>
        <dbReference type="Pfam" id="PF00593"/>
    </source>
</evidence>
<keyword evidence="8 15" id="KW-0675">Receptor</keyword>
<dbReference type="InterPro" id="IPR039426">
    <property type="entry name" value="TonB-dep_rcpt-like"/>
</dbReference>
<dbReference type="InterPro" id="IPR037066">
    <property type="entry name" value="Plug_dom_sf"/>
</dbReference>
<keyword evidence="2 10" id="KW-0813">Transport</keyword>
<feature type="domain" description="TonB-dependent receptor plug" evidence="14">
    <location>
        <begin position="47"/>
        <end position="152"/>
    </location>
</feature>
<dbReference type="PROSITE" id="PS52016">
    <property type="entry name" value="TONB_DEPENDENT_REC_3"/>
    <property type="match status" value="1"/>
</dbReference>
<proteinExistence type="inferred from homology"/>
<dbReference type="Gene3D" id="2.170.130.10">
    <property type="entry name" value="TonB-dependent receptor, plug domain"/>
    <property type="match status" value="1"/>
</dbReference>
<evidence type="ECO:0000313" key="16">
    <source>
        <dbReference type="Proteomes" id="UP000698963"/>
    </source>
</evidence>
<dbReference type="InterPro" id="IPR036942">
    <property type="entry name" value="Beta-barrel_TonB_sf"/>
</dbReference>
<dbReference type="CDD" id="cd01347">
    <property type="entry name" value="ligand_gated_channel"/>
    <property type="match status" value="1"/>
</dbReference>
<organism evidence="15 16">
    <name type="scientific">Mailhella massiliensis</name>
    <dbReference type="NCBI Taxonomy" id="1903261"/>
    <lineage>
        <taxon>Bacteria</taxon>
        <taxon>Pseudomonadati</taxon>
        <taxon>Thermodesulfobacteriota</taxon>
        <taxon>Desulfovibrionia</taxon>
        <taxon>Desulfovibrionales</taxon>
        <taxon>Desulfovibrionaceae</taxon>
        <taxon>Mailhella</taxon>
    </lineage>
</organism>
<evidence type="ECO:0000256" key="7">
    <source>
        <dbReference type="ARBA" id="ARBA00023136"/>
    </source>
</evidence>
<dbReference type="SUPFAM" id="SSF56935">
    <property type="entry name" value="Porins"/>
    <property type="match status" value="1"/>
</dbReference>
<reference evidence="15" key="1">
    <citation type="journal article" date="2021" name="PeerJ">
        <title>Extensive microbial diversity within the chicken gut microbiome revealed by metagenomics and culture.</title>
        <authorList>
            <person name="Gilroy R."/>
            <person name="Ravi A."/>
            <person name="Getino M."/>
            <person name="Pursley I."/>
            <person name="Horton D.L."/>
            <person name="Alikhan N.F."/>
            <person name="Baker D."/>
            <person name="Gharbi K."/>
            <person name="Hall N."/>
            <person name="Watson M."/>
            <person name="Adriaenssens E.M."/>
            <person name="Foster-Nyarko E."/>
            <person name="Jarju S."/>
            <person name="Secka A."/>
            <person name="Antonio M."/>
            <person name="Oren A."/>
            <person name="Chaudhuri R.R."/>
            <person name="La Ragione R."/>
            <person name="Hildebrand F."/>
            <person name="Pallen M.J."/>
        </authorList>
    </citation>
    <scope>NUCLEOTIDE SEQUENCE</scope>
    <source>
        <strain evidence="15">ChiGjej2B2-19336</strain>
    </source>
</reference>
<evidence type="ECO:0000256" key="3">
    <source>
        <dbReference type="ARBA" id="ARBA00022452"/>
    </source>
</evidence>
<dbReference type="PROSITE" id="PS51257">
    <property type="entry name" value="PROKAR_LIPOPROTEIN"/>
    <property type="match status" value="1"/>
</dbReference>
<keyword evidence="6 11" id="KW-0798">TonB box</keyword>
<evidence type="ECO:0000256" key="8">
    <source>
        <dbReference type="ARBA" id="ARBA00023170"/>
    </source>
</evidence>
<comment type="similarity">
    <text evidence="10 11">Belongs to the TonB-dependent receptor family.</text>
</comment>
<evidence type="ECO:0000256" key="9">
    <source>
        <dbReference type="ARBA" id="ARBA00023237"/>
    </source>
</evidence>
<dbReference type="GO" id="GO:0015344">
    <property type="term" value="F:siderophore uptake transmembrane transporter activity"/>
    <property type="evidence" value="ECO:0007669"/>
    <property type="project" value="TreeGrafter"/>
</dbReference>
<keyword evidence="5 12" id="KW-0732">Signal</keyword>
<name>A0A921DR60_9BACT</name>
<dbReference type="Pfam" id="PF00593">
    <property type="entry name" value="TonB_dep_Rec_b-barrel"/>
    <property type="match status" value="1"/>
</dbReference>
<gene>
    <name evidence="15" type="ORF">K8W16_03175</name>
</gene>
<dbReference type="GO" id="GO:0044718">
    <property type="term" value="P:siderophore transmembrane transport"/>
    <property type="evidence" value="ECO:0007669"/>
    <property type="project" value="TreeGrafter"/>
</dbReference>
<dbReference type="RefSeq" id="WP_304121086.1">
    <property type="nucleotide sequence ID" value="NZ_DYZA01000059.1"/>
</dbReference>
<feature type="domain" description="TonB-dependent receptor-like beta-barrel" evidence="13">
    <location>
        <begin position="222"/>
        <end position="711"/>
    </location>
</feature>
<dbReference type="InterPro" id="IPR012910">
    <property type="entry name" value="Plug_dom"/>
</dbReference>
<dbReference type="AlphaFoldDB" id="A0A921DR60"/>
<evidence type="ECO:0000256" key="5">
    <source>
        <dbReference type="ARBA" id="ARBA00022729"/>
    </source>
</evidence>
<evidence type="ECO:0000256" key="12">
    <source>
        <dbReference type="SAM" id="SignalP"/>
    </source>
</evidence>
<dbReference type="Gene3D" id="2.40.170.20">
    <property type="entry name" value="TonB-dependent receptor, beta-barrel domain"/>
    <property type="match status" value="1"/>
</dbReference>
<protein>
    <submittedName>
        <fullName evidence="15">TonB-dependent receptor</fullName>
    </submittedName>
</protein>
<keyword evidence="4 10" id="KW-0812">Transmembrane</keyword>